<accession>A0AAJ0HDN4</accession>
<gene>
    <name evidence="2" type="ORF">B0T25DRAFT_569553</name>
</gene>
<dbReference type="Proteomes" id="UP001275084">
    <property type="component" value="Unassembled WGS sequence"/>
</dbReference>
<reference evidence="2" key="2">
    <citation type="submission" date="2023-06" db="EMBL/GenBank/DDBJ databases">
        <authorList>
            <consortium name="Lawrence Berkeley National Laboratory"/>
            <person name="Haridas S."/>
            <person name="Hensen N."/>
            <person name="Bonometti L."/>
            <person name="Westerberg I."/>
            <person name="Brannstrom I.O."/>
            <person name="Guillou S."/>
            <person name="Cros-Aarteil S."/>
            <person name="Calhoun S."/>
            <person name="Kuo A."/>
            <person name="Mondo S."/>
            <person name="Pangilinan J."/>
            <person name="Riley R."/>
            <person name="Labutti K."/>
            <person name="Andreopoulos B."/>
            <person name="Lipzen A."/>
            <person name="Chen C."/>
            <person name="Yanf M."/>
            <person name="Daum C."/>
            <person name="Ng V."/>
            <person name="Clum A."/>
            <person name="Steindorff A."/>
            <person name="Ohm R."/>
            <person name="Martin F."/>
            <person name="Silar P."/>
            <person name="Natvig D."/>
            <person name="Lalanne C."/>
            <person name="Gautier V."/>
            <person name="Ament-Velasquez S.L."/>
            <person name="Kruys A."/>
            <person name="Hutchinson M.I."/>
            <person name="Powell A.J."/>
            <person name="Barry K."/>
            <person name="Miller A.N."/>
            <person name="Grigoriev I.V."/>
            <person name="Debuchy R."/>
            <person name="Gladieux P."/>
            <person name="Thoren M.H."/>
            <person name="Johannesson H."/>
        </authorList>
    </citation>
    <scope>NUCLEOTIDE SEQUENCE</scope>
    <source>
        <strain evidence="2">CBS 955.72</strain>
    </source>
</reference>
<organism evidence="2 3">
    <name type="scientific">Lasiosphaeria hispida</name>
    <dbReference type="NCBI Taxonomy" id="260671"/>
    <lineage>
        <taxon>Eukaryota</taxon>
        <taxon>Fungi</taxon>
        <taxon>Dikarya</taxon>
        <taxon>Ascomycota</taxon>
        <taxon>Pezizomycotina</taxon>
        <taxon>Sordariomycetes</taxon>
        <taxon>Sordariomycetidae</taxon>
        <taxon>Sordariales</taxon>
        <taxon>Lasiosphaeriaceae</taxon>
        <taxon>Lasiosphaeria</taxon>
    </lineage>
</organism>
<evidence type="ECO:0000313" key="2">
    <source>
        <dbReference type="EMBL" id="KAK3348885.1"/>
    </source>
</evidence>
<dbReference type="AlphaFoldDB" id="A0AAJ0HDN4"/>
<comment type="caution">
    <text evidence="2">The sequence shown here is derived from an EMBL/GenBank/DDBJ whole genome shotgun (WGS) entry which is preliminary data.</text>
</comment>
<keyword evidence="3" id="KW-1185">Reference proteome</keyword>
<feature type="region of interest" description="Disordered" evidence="1">
    <location>
        <begin position="1"/>
        <end position="31"/>
    </location>
</feature>
<sequence>MGFEDKVQDVENAVDGQEAAEQTAADKTGKDAKWDTAIDAVVDAEANKEGIPAALDAEINNVVNEEVNKA</sequence>
<proteinExistence type="predicted"/>
<evidence type="ECO:0000313" key="3">
    <source>
        <dbReference type="Proteomes" id="UP001275084"/>
    </source>
</evidence>
<evidence type="ECO:0000256" key="1">
    <source>
        <dbReference type="SAM" id="MobiDB-lite"/>
    </source>
</evidence>
<dbReference type="EMBL" id="JAUIQD010000005">
    <property type="protein sequence ID" value="KAK3348885.1"/>
    <property type="molecule type" value="Genomic_DNA"/>
</dbReference>
<protein>
    <submittedName>
        <fullName evidence="2">Uncharacterized protein</fullName>
    </submittedName>
</protein>
<name>A0AAJ0HDN4_9PEZI</name>
<reference evidence="2" key="1">
    <citation type="journal article" date="2023" name="Mol. Phylogenet. Evol.">
        <title>Genome-scale phylogeny and comparative genomics of the fungal order Sordariales.</title>
        <authorList>
            <person name="Hensen N."/>
            <person name="Bonometti L."/>
            <person name="Westerberg I."/>
            <person name="Brannstrom I.O."/>
            <person name="Guillou S."/>
            <person name="Cros-Aarteil S."/>
            <person name="Calhoun S."/>
            <person name="Haridas S."/>
            <person name="Kuo A."/>
            <person name="Mondo S."/>
            <person name="Pangilinan J."/>
            <person name="Riley R."/>
            <person name="LaButti K."/>
            <person name="Andreopoulos B."/>
            <person name="Lipzen A."/>
            <person name="Chen C."/>
            <person name="Yan M."/>
            <person name="Daum C."/>
            <person name="Ng V."/>
            <person name="Clum A."/>
            <person name="Steindorff A."/>
            <person name="Ohm R.A."/>
            <person name="Martin F."/>
            <person name="Silar P."/>
            <person name="Natvig D.O."/>
            <person name="Lalanne C."/>
            <person name="Gautier V."/>
            <person name="Ament-Velasquez S.L."/>
            <person name="Kruys A."/>
            <person name="Hutchinson M.I."/>
            <person name="Powell A.J."/>
            <person name="Barry K."/>
            <person name="Miller A.N."/>
            <person name="Grigoriev I.V."/>
            <person name="Debuchy R."/>
            <person name="Gladieux P."/>
            <person name="Hiltunen Thoren M."/>
            <person name="Johannesson H."/>
        </authorList>
    </citation>
    <scope>NUCLEOTIDE SEQUENCE</scope>
    <source>
        <strain evidence="2">CBS 955.72</strain>
    </source>
</reference>